<dbReference type="RefSeq" id="WP_307804281.1">
    <property type="nucleotide sequence ID" value="NZ_JAGIOB010000001.1"/>
</dbReference>
<dbReference type="InterPro" id="IPR025714">
    <property type="entry name" value="Methyltranfer_dom"/>
</dbReference>
<dbReference type="GO" id="GO:0032259">
    <property type="term" value="P:methylation"/>
    <property type="evidence" value="ECO:0007669"/>
    <property type="project" value="UniProtKB-KW"/>
</dbReference>
<dbReference type="CDD" id="cd02440">
    <property type="entry name" value="AdoMet_MTases"/>
    <property type="match status" value="1"/>
</dbReference>
<evidence type="ECO:0000313" key="3">
    <source>
        <dbReference type="EMBL" id="MBP2418342.1"/>
    </source>
</evidence>
<reference evidence="3 4" key="1">
    <citation type="submission" date="2021-03" db="EMBL/GenBank/DDBJ databases">
        <title>Sequencing the genomes of 1000 actinobacteria strains.</title>
        <authorList>
            <person name="Klenk H.-P."/>
        </authorList>
    </citation>
    <scope>NUCLEOTIDE SEQUENCE [LARGE SCALE GENOMIC DNA]</scope>
    <source>
        <strain evidence="3 4">DSM 12936</strain>
    </source>
</reference>
<evidence type="ECO:0000259" key="2">
    <source>
        <dbReference type="Pfam" id="PF13847"/>
    </source>
</evidence>
<evidence type="ECO:0000256" key="1">
    <source>
        <dbReference type="ARBA" id="ARBA00022679"/>
    </source>
</evidence>
<dbReference type="Gene3D" id="3.40.50.150">
    <property type="entry name" value="Vaccinia Virus protein VP39"/>
    <property type="match status" value="1"/>
</dbReference>
<dbReference type="PANTHER" id="PTHR43861:SF3">
    <property type="entry name" value="PUTATIVE (AFU_ORTHOLOGUE AFUA_2G14390)-RELATED"/>
    <property type="match status" value="1"/>
</dbReference>
<dbReference type="PANTHER" id="PTHR43861">
    <property type="entry name" value="TRANS-ACONITATE 2-METHYLTRANSFERASE-RELATED"/>
    <property type="match status" value="1"/>
</dbReference>
<gene>
    <name evidence="3" type="ORF">JOF54_003264</name>
</gene>
<sequence>MDTTPDPPAATYSHGHHASVLRSHRWRTAENSAAHLLPHLRPGLRLLDVGSGAGTITADLAALLAPGEVVGLDSAAAAVEATTALAAERGLPNLRAVQGSAYDLAAAGGGFDVVHAHQVLQHLADPVVALRAMAAACGPDGLVAVRDADYAAMTWYPEDAGLSRWLELYRAVARANGGEPDAGRRLAGWARDAGLRTVSASASVWCFATPEDLGWWSTTWAERLTASAFGRQGVELGLTDAGELDRLAAAWRAWGQRDGAWFAVLHGDLLARP</sequence>
<protein>
    <submittedName>
        <fullName evidence="3">SAM-dependent methyltransferase</fullName>
    </submittedName>
</protein>
<keyword evidence="1" id="KW-0808">Transferase</keyword>
<keyword evidence="3" id="KW-0489">Methyltransferase</keyword>
<dbReference type="GO" id="GO:0008168">
    <property type="term" value="F:methyltransferase activity"/>
    <property type="evidence" value="ECO:0007669"/>
    <property type="project" value="UniProtKB-KW"/>
</dbReference>
<keyword evidence="4" id="KW-1185">Reference proteome</keyword>
<feature type="domain" description="Methyltransferase" evidence="2">
    <location>
        <begin position="42"/>
        <end position="169"/>
    </location>
</feature>
<name>A0ABS4ZBA3_9ACTN</name>
<dbReference type="EMBL" id="JAGIOB010000001">
    <property type="protein sequence ID" value="MBP2418342.1"/>
    <property type="molecule type" value="Genomic_DNA"/>
</dbReference>
<dbReference type="Pfam" id="PF13847">
    <property type="entry name" value="Methyltransf_31"/>
    <property type="match status" value="1"/>
</dbReference>
<dbReference type="Proteomes" id="UP000758168">
    <property type="component" value="Unassembled WGS sequence"/>
</dbReference>
<accession>A0ABS4ZBA3</accession>
<dbReference type="SUPFAM" id="SSF53335">
    <property type="entry name" value="S-adenosyl-L-methionine-dependent methyltransferases"/>
    <property type="match status" value="1"/>
</dbReference>
<organism evidence="3 4">
    <name type="scientific">Microlunatus capsulatus</name>
    <dbReference type="NCBI Taxonomy" id="99117"/>
    <lineage>
        <taxon>Bacteria</taxon>
        <taxon>Bacillati</taxon>
        <taxon>Actinomycetota</taxon>
        <taxon>Actinomycetes</taxon>
        <taxon>Propionibacteriales</taxon>
        <taxon>Propionibacteriaceae</taxon>
        <taxon>Microlunatus</taxon>
    </lineage>
</organism>
<dbReference type="InterPro" id="IPR029063">
    <property type="entry name" value="SAM-dependent_MTases_sf"/>
</dbReference>
<proteinExistence type="predicted"/>
<comment type="caution">
    <text evidence="3">The sequence shown here is derived from an EMBL/GenBank/DDBJ whole genome shotgun (WGS) entry which is preliminary data.</text>
</comment>
<evidence type="ECO:0000313" key="4">
    <source>
        <dbReference type="Proteomes" id="UP000758168"/>
    </source>
</evidence>